<keyword evidence="1" id="KW-0812">Transmembrane</keyword>
<reference evidence="2" key="2">
    <citation type="journal article" date="2015" name="Fish Shellfish Immunol.">
        <title>Early steps in the European eel (Anguilla anguilla)-Vibrio vulnificus interaction in the gills: Role of the RtxA13 toxin.</title>
        <authorList>
            <person name="Callol A."/>
            <person name="Pajuelo D."/>
            <person name="Ebbesson L."/>
            <person name="Teles M."/>
            <person name="MacKenzie S."/>
            <person name="Amaro C."/>
        </authorList>
    </citation>
    <scope>NUCLEOTIDE SEQUENCE</scope>
</reference>
<reference evidence="2" key="1">
    <citation type="submission" date="2014-11" db="EMBL/GenBank/DDBJ databases">
        <authorList>
            <person name="Amaro Gonzalez C."/>
        </authorList>
    </citation>
    <scope>NUCLEOTIDE SEQUENCE</scope>
</reference>
<accession>A0A0E9QU54</accession>
<organism evidence="2">
    <name type="scientific">Anguilla anguilla</name>
    <name type="common">European freshwater eel</name>
    <name type="synonym">Muraena anguilla</name>
    <dbReference type="NCBI Taxonomy" id="7936"/>
    <lineage>
        <taxon>Eukaryota</taxon>
        <taxon>Metazoa</taxon>
        <taxon>Chordata</taxon>
        <taxon>Craniata</taxon>
        <taxon>Vertebrata</taxon>
        <taxon>Euteleostomi</taxon>
        <taxon>Actinopterygii</taxon>
        <taxon>Neopterygii</taxon>
        <taxon>Teleostei</taxon>
        <taxon>Anguilliformes</taxon>
        <taxon>Anguillidae</taxon>
        <taxon>Anguilla</taxon>
    </lineage>
</organism>
<sequence length="39" mass="4671">MELEGQIDLVGIPYYFRWFSVLLLLLMFSQFSPKLPYSQ</sequence>
<proteinExistence type="predicted"/>
<evidence type="ECO:0000313" key="2">
    <source>
        <dbReference type="EMBL" id="JAH19643.1"/>
    </source>
</evidence>
<protein>
    <submittedName>
        <fullName evidence="2">Uncharacterized protein</fullName>
    </submittedName>
</protein>
<keyword evidence="1" id="KW-1133">Transmembrane helix</keyword>
<evidence type="ECO:0000256" key="1">
    <source>
        <dbReference type="SAM" id="Phobius"/>
    </source>
</evidence>
<dbReference type="EMBL" id="GBXM01088934">
    <property type="protein sequence ID" value="JAH19643.1"/>
    <property type="molecule type" value="Transcribed_RNA"/>
</dbReference>
<dbReference type="AlphaFoldDB" id="A0A0E9QU54"/>
<name>A0A0E9QU54_ANGAN</name>
<keyword evidence="1" id="KW-0472">Membrane</keyword>
<feature type="transmembrane region" description="Helical" evidence="1">
    <location>
        <begin position="12"/>
        <end position="31"/>
    </location>
</feature>